<dbReference type="OrthoDB" id="10648313at2759"/>
<protein>
    <recommendedName>
        <fullName evidence="1">Type IV / VI secretion system DotU domain-containing protein</fullName>
    </recommendedName>
</protein>
<gene>
    <name evidence="2" type="ORF">RF11_02380</name>
</gene>
<dbReference type="PANTHER" id="PTHR35566:SF1">
    <property type="entry name" value="TYPE VI SECRETION SYSTEM BASEPLATE COMPONENT TSSK1"/>
    <property type="match status" value="1"/>
</dbReference>
<comment type="caution">
    <text evidence="2">The sequence shown here is derived from an EMBL/GenBank/DDBJ whole genome shotgun (WGS) entry which is preliminary data.</text>
</comment>
<dbReference type="Proteomes" id="UP000031668">
    <property type="component" value="Unassembled WGS sequence"/>
</dbReference>
<organism evidence="2 3">
    <name type="scientific">Thelohanellus kitauei</name>
    <name type="common">Myxosporean</name>
    <dbReference type="NCBI Taxonomy" id="669202"/>
    <lineage>
        <taxon>Eukaryota</taxon>
        <taxon>Metazoa</taxon>
        <taxon>Cnidaria</taxon>
        <taxon>Myxozoa</taxon>
        <taxon>Myxosporea</taxon>
        <taxon>Bivalvulida</taxon>
        <taxon>Platysporina</taxon>
        <taxon>Myxobolidae</taxon>
        <taxon>Thelohanellus</taxon>
    </lineage>
</organism>
<evidence type="ECO:0000313" key="3">
    <source>
        <dbReference type="Proteomes" id="UP000031668"/>
    </source>
</evidence>
<sequence length="261" mass="28655">MDRPGRPTFTISLREEADLYLSVRSDISAWQVAEKFPALCQAGSPDDVSEIYGAALKGIPLIPVSRVPAALPVRMENQYFALDMESPAAHEMQEQGVCMFYVPELLGALELELFADIDIDQLMTETWLTVTMLKKGAVTLNGPALYNKCVKQVESVREALERAGYDDASVEHISYAQCALLDETVMSRKPGKSEEGEEPKVDEGQMAWRKAPLQARFFGSLRAGEALWDCIAEVLRQPSPNPAVLLSRIVQPEGGQPVAAG</sequence>
<proteinExistence type="predicted"/>
<dbReference type="InterPro" id="IPR017732">
    <property type="entry name" value="T4/T6SS_DotU"/>
</dbReference>
<name>A0A0C2JIH9_THEKT</name>
<keyword evidence="3" id="KW-1185">Reference proteome</keyword>
<dbReference type="Pfam" id="PF09850">
    <property type="entry name" value="DotU"/>
    <property type="match status" value="1"/>
</dbReference>
<dbReference type="EMBL" id="JWZT01002591">
    <property type="protein sequence ID" value="KII69118.1"/>
    <property type="molecule type" value="Genomic_DNA"/>
</dbReference>
<evidence type="ECO:0000313" key="2">
    <source>
        <dbReference type="EMBL" id="KII69118.1"/>
    </source>
</evidence>
<dbReference type="PANTHER" id="PTHR35566">
    <property type="entry name" value="BLR3599 PROTEIN"/>
    <property type="match status" value="1"/>
</dbReference>
<dbReference type="InterPro" id="IPR010263">
    <property type="entry name" value="T6SS_TssK"/>
</dbReference>
<reference evidence="2 3" key="1">
    <citation type="journal article" date="2014" name="Genome Biol. Evol.">
        <title>The genome of the myxosporean Thelohanellus kitauei shows adaptations to nutrient acquisition within its fish host.</title>
        <authorList>
            <person name="Yang Y."/>
            <person name="Xiong J."/>
            <person name="Zhou Z."/>
            <person name="Huo F."/>
            <person name="Miao W."/>
            <person name="Ran C."/>
            <person name="Liu Y."/>
            <person name="Zhang J."/>
            <person name="Feng J."/>
            <person name="Wang M."/>
            <person name="Wang M."/>
            <person name="Wang L."/>
            <person name="Yao B."/>
        </authorList>
    </citation>
    <scope>NUCLEOTIDE SEQUENCE [LARGE SCALE GENOMIC DNA]</scope>
    <source>
        <strain evidence="2">Wuqing</strain>
    </source>
</reference>
<dbReference type="InterPro" id="IPR038522">
    <property type="entry name" value="T4/T6SS_DotU_sf"/>
</dbReference>
<feature type="domain" description="Type IV / VI secretion system DotU" evidence="1">
    <location>
        <begin position="120"/>
        <end position="245"/>
    </location>
</feature>
<dbReference type="AlphaFoldDB" id="A0A0C2JIH9"/>
<evidence type="ECO:0000259" key="1">
    <source>
        <dbReference type="Pfam" id="PF09850"/>
    </source>
</evidence>
<dbReference type="Gene3D" id="1.25.40.590">
    <property type="entry name" value="Type IV / VI secretion system, DotU"/>
    <property type="match status" value="1"/>
</dbReference>
<accession>A0A0C2JIH9</accession>
<dbReference type="Pfam" id="PF05936">
    <property type="entry name" value="T6SS_VasE"/>
    <property type="match status" value="1"/>
</dbReference>